<dbReference type="Proteomes" id="UP000276215">
    <property type="component" value="Unassembled WGS sequence"/>
</dbReference>
<reference evidence="1 2" key="1">
    <citation type="journal article" date="2018" name="Nat. Ecol. Evol.">
        <title>Pezizomycetes genomes reveal the molecular basis of ectomycorrhizal truffle lifestyle.</title>
        <authorList>
            <person name="Murat C."/>
            <person name="Payen T."/>
            <person name="Noel B."/>
            <person name="Kuo A."/>
            <person name="Morin E."/>
            <person name="Chen J."/>
            <person name="Kohler A."/>
            <person name="Krizsan K."/>
            <person name="Balestrini R."/>
            <person name="Da Silva C."/>
            <person name="Montanini B."/>
            <person name="Hainaut M."/>
            <person name="Levati E."/>
            <person name="Barry K.W."/>
            <person name="Belfiori B."/>
            <person name="Cichocki N."/>
            <person name="Clum A."/>
            <person name="Dockter R.B."/>
            <person name="Fauchery L."/>
            <person name="Guy J."/>
            <person name="Iotti M."/>
            <person name="Le Tacon F."/>
            <person name="Lindquist E.A."/>
            <person name="Lipzen A."/>
            <person name="Malagnac F."/>
            <person name="Mello A."/>
            <person name="Molinier V."/>
            <person name="Miyauchi S."/>
            <person name="Poulain J."/>
            <person name="Riccioni C."/>
            <person name="Rubini A."/>
            <person name="Sitrit Y."/>
            <person name="Splivallo R."/>
            <person name="Traeger S."/>
            <person name="Wang M."/>
            <person name="Zifcakova L."/>
            <person name="Wipf D."/>
            <person name="Zambonelli A."/>
            <person name="Paolocci F."/>
            <person name="Nowrousian M."/>
            <person name="Ottonello S."/>
            <person name="Baldrian P."/>
            <person name="Spatafora J.W."/>
            <person name="Henrissat B."/>
            <person name="Nagy L.G."/>
            <person name="Aury J.M."/>
            <person name="Wincker P."/>
            <person name="Grigoriev I.V."/>
            <person name="Bonfante P."/>
            <person name="Martin F.M."/>
        </authorList>
    </citation>
    <scope>NUCLEOTIDE SEQUENCE [LARGE SCALE GENOMIC DNA]</scope>
    <source>
        <strain evidence="1 2">120613-1</strain>
    </source>
</reference>
<keyword evidence="2" id="KW-1185">Reference proteome</keyword>
<dbReference type="OrthoDB" id="5477783at2759"/>
<accession>A0A3N4J3X6</accession>
<dbReference type="EMBL" id="ML120503">
    <property type="protein sequence ID" value="RPA91150.1"/>
    <property type="molecule type" value="Genomic_DNA"/>
</dbReference>
<name>A0A3N4J3X6_9PEZI</name>
<gene>
    <name evidence="1" type="ORF">L873DRAFT_341676</name>
</gene>
<evidence type="ECO:0000313" key="2">
    <source>
        <dbReference type="Proteomes" id="UP000276215"/>
    </source>
</evidence>
<sequence length="108" mass="11843">MIPTPTKLIPIWRSIARDTVLVQHVSSQVILPLDPPNSDAWATFNRTVYTVIKMLCTVVAAKGLLCLEISRRGAARGFASDSPRRASMRAATKVVFYMLVVCSSHTIG</sequence>
<dbReference type="AlphaFoldDB" id="A0A3N4J3X6"/>
<proteinExistence type="predicted"/>
<evidence type="ECO:0000313" key="1">
    <source>
        <dbReference type="EMBL" id="RPA91150.1"/>
    </source>
</evidence>
<organism evidence="1 2">
    <name type="scientific">Choiromyces venosus 120613-1</name>
    <dbReference type="NCBI Taxonomy" id="1336337"/>
    <lineage>
        <taxon>Eukaryota</taxon>
        <taxon>Fungi</taxon>
        <taxon>Dikarya</taxon>
        <taxon>Ascomycota</taxon>
        <taxon>Pezizomycotina</taxon>
        <taxon>Pezizomycetes</taxon>
        <taxon>Pezizales</taxon>
        <taxon>Tuberaceae</taxon>
        <taxon>Choiromyces</taxon>
    </lineage>
</organism>
<protein>
    <submittedName>
        <fullName evidence="1">Uncharacterized protein</fullName>
    </submittedName>
</protein>